<evidence type="ECO:0000256" key="1">
    <source>
        <dbReference type="SAM" id="SignalP"/>
    </source>
</evidence>
<proteinExistence type="predicted"/>
<feature type="signal peptide" evidence="1">
    <location>
        <begin position="1"/>
        <end position="19"/>
    </location>
</feature>
<gene>
    <name evidence="2" type="ORF">SAMN04487998_1979</name>
</gene>
<dbReference type="AlphaFoldDB" id="A0A1I0ESL0"/>
<keyword evidence="1" id="KW-0732">Signal</keyword>
<accession>A0A1I0ESL0</accession>
<evidence type="ECO:0000313" key="3">
    <source>
        <dbReference type="Proteomes" id="UP000198697"/>
    </source>
</evidence>
<sequence length="328" mass="38180">MKRLLFLFFTMLLSAPAYSQALVDFSKFPNTTDDTTALSTSVLLDKLDWESVKRHSIYTDTHRASETSDNLFIIYEYSDRTKGASFRITSYKGVILKYYVDSSSVYPMNKILYFNKKIWLNYINNILPSLPDEFKLSINEPNNILRAYYKLVGVDSGDEYGFICEYSAVGMPPIRRGAVITLLQHQRIDLIRNLMKYPNIQTRMYAIDAMIYNSNKSNHIISQLNKKIRKSKNTLFSHKNKDPQLINHIKTLSDSISILNYNILSKDEWIGIHNLRDSKLKVKTCGNAGSYKVYETPISELLSNKGINEMLKWYKNFERMDYFLMYAN</sequence>
<dbReference type="EMBL" id="FOHS01000002">
    <property type="protein sequence ID" value="SET48410.1"/>
    <property type="molecule type" value="Genomic_DNA"/>
</dbReference>
<reference evidence="3" key="1">
    <citation type="submission" date="2016-10" db="EMBL/GenBank/DDBJ databases">
        <authorList>
            <person name="Varghese N."/>
            <person name="Submissions S."/>
        </authorList>
    </citation>
    <scope>NUCLEOTIDE SEQUENCE [LARGE SCALE GENOMIC DNA]</scope>
    <source>
        <strain evidence="3">DSM 15310</strain>
    </source>
</reference>
<organism evidence="2 3">
    <name type="scientific">Hymenobacter actinosclerus</name>
    <dbReference type="NCBI Taxonomy" id="82805"/>
    <lineage>
        <taxon>Bacteria</taxon>
        <taxon>Pseudomonadati</taxon>
        <taxon>Bacteroidota</taxon>
        <taxon>Cytophagia</taxon>
        <taxon>Cytophagales</taxon>
        <taxon>Hymenobacteraceae</taxon>
        <taxon>Hymenobacter</taxon>
    </lineage>
</organism>
<name>A0A1I0ESL0_9BACT</name>
<evidence type="ECO:0000313" key="2">
    <source>
        <dbReference type="EMBL" id="SET48410.1"/>
    </source>
</evidence>
<dbReference type="RefSeq" id="WP_143069766.1">
    <property type="nucleotide sequence ID" value="NZ_FOHS01000002.1"/>
</dbReference>
<dbReference type="OrthoDB" id="1432237at2"/>
<keyword evidence="3" id="KW-1185">Reference proteome</keyword>
<dbReference type="Proteomes" id="UP000198697">
    <property type="component" value="Unassembled WGS sequence"/>
</dbReference>
<protein>
    <submittedName>
        <fullName evidence="2">Uncharacterized protein</fullName>
    </submittedName>
</protein>
<feature type="chain" id="PRO_5011772513" evidence="1">
    <location>
        <begin position="20"/>
        <end position="328"/>
    </location>
</feature>